<dbReference type="GO" id="GO:0006508">
    <property type="term" value="P:proteolysis"/>
    <property type="evidence" value="ECO:0007669"/>
    <property type="project" value="UniProtKB-KW"/>
</dbReference>
<feature type="signal peptide" evidence="1">
    <location>
        <begin position="1"/>
        <end position="16"/>
    </location>
</feature>
<evidence type="ECO:0000313" key="3">
    <source>
        <dbReference type="EMBL" id="JAC30933.1"/>
    </source>
</evidence>
<feature type="domain" description="Peptidase M12B" evidence="2">
    <location>
        <begin position="62"/>
        <end position="199"/>
    </location>
</feature>
<evidence type="ECO:0000259" key="2">
    <source>
        <dbReference type="Pfam" id="PF01421"/>
    </source>
</evidence>
<feature type="chain" id="PRO_5001517683" evidence="1">
    <location>
        <begin position="17"/>
        <end position="201"/>
    </location>
</feature>
<accession>A0A023GDB3</accession>
<reference evidence="3" key="1">
    <citation type="submission" date="2014-03" db="EMBL/GenBank/DDBJ databases">
        <title>The sialotranscriptome of Amblyomma triste, Amblyomma parvum and Amblyomma cajennense ticks, uncovered by 454-based RNA-seq.</title>
        <authorList>
            <person name="Garcia G.R."/>
            <person name="Gardinassi L.G."/>
            <person name="Ribeiro J.M."/>
            <person name="Anatriello E."/>
            <person name="Ferreira B.R."/>
            <person name="Moreira H.N."/>
            <person name="Mafra C."/>
            <person name="Olegario M.M."/>
            <person name="Szabo P.J."/>
            <person name="Miranda-Santos I.K."/>
            <person name="Maruyama S.R."/>
        </authorList>
    </citation>
    <scope>NUCLEOTIDE SEQUENCE</scope>
    <source>
        <strain evidence="3">Mato Grasso do Sul</strain>
        <tissue evidence="3">Salivary glands</tissue>
    </source>
</reference>
<sequence>MITVILTAFLVSCVCGISDPEVQHAVEEDTIKLGLHFVYDEKFAEQAIFGENGTFNTYFTVLTNDAQAYFKNHPNLNIRLTLVNSSMLEEKDKLIYVEKRKDRLNAKETLRNLEDVFRWNESLSRDVDAVFLVTGLKLETTASVRTGEWYGLAYPRSICYGNASVGIIHDDGATFNGAHLLALQIALLLGQKDTEVGECPF</sequence>
<dbReference type="SUPFAM" id="SSF55486">
    <property type="entry name" value="Metalloproteases ('zincins'), catalytic domain"/>
    <property type="match status" value="1"/>
</dbReference>
<keyword evidence="1" id="KW-0732">Signal</keyword>
<protein>
    <submittedName>
        <fullName evidence="3">Putative tick metalloprotease 38</fullName>
    </submittedName>
</protein>
<name>A0A023GDB3_AMBTT</name>
<organism evidence="3">
    <name type="scientific">Amblyomma triste</name>
    <name type="common">Neotropical tick</name>
    <dbReference type="NCBI Taxonomy" id="251400"/>
    <lineage>
        <taxon>Eukaryota</taxon>
        <taxon>Metazoa</taxon>
        <taxon>Ecdysozoa</taxon>
        <taxon>Arthropoda</taxon>
        <taxon>Chelicerata</taxon>
        <taxon>Arachnida</taxon>
        <taxon>Acari</taxon>
        <taxon>Parasitiformes</taxon>
        <taxon>Ixodida</taxon>
        <taxon>Ixodoidea</taxon>
        <taxon>Ixodidae</taxon>
        <taxon>Amblyomminae</taxon>
        <taxon>Amblyomma</taxon>
    </lineage>
</organism>
<evidence type="ECO:0000256" key="1">
    <source>
        <dbReference type="SAM" id="SignalP"/>
    </source>
</evidence>
<dbReference type="Gene3D" id="3.40.390.10">
    <property type="entry name" value="Collagenase (Catalytic Domain)"/>
    <property type="match status" value="1"/>
</dbReference>
<dbReference type="Pfam" id="PF01421">
    <property type="entry name" value="Reprolysin"/>
    <property type="match status" value="1"/>
</dbReference>
<dbReference type="GO" id="GO:0004222">
    <property type="term" value="F:metalloendopeptidase activity"/>
    <property type="evidence" value="ECO:0007669"/>
    <property type="project" value="InterPro"/>
</dbReference>
<proteinExistence type="evidence at transcript level"/>
<keyword evidence="3" id="KW-0378">Hydrolase</keyword>
<dbReference type="InterPro" id="IPR024079">
    <property type="entry name" value="MetalloPept_cat_dom_sf"/>
</dbReference>
<dbReference type="EMBL" id="GBBM01004485">
    <property type="protein sequence ID" value="JAC30933.1"/>
    <property type="molecule type" value="mRNA"/>
</dbReference>
<dbReference type="InterPro" id="IPR001590">
    <property type="entry name" value="Peptidase_M12B"/>
</dbReference>
<keyword evidence="3" id="KW-0645">Protease</keyword>
<keyword evidence="3" id="KW-0482">Metalloprotease</keyword>
<dbReference type="AlphaFoldDB" id="A0A023GDB3"/>